<dbReference type="RefSeq" id="WP_225419532.1">
    <property type="nucleotide sequence ID" value="NZ_JBHTON010000034.1"/>
</dbReference>
<keyword evidence="1" id="KW-1133">Transmembrane helix</keyword>
<comment type="caution">
    <text evidence="2">The sequence shown here is derived from an EMBL/GenBank/DDBJ whole genome shotgun (WGS) entry which is preliminary data.</text>
</comment>
<dbReference type="InterPro" id="IPR012507">
    <property type="entry name" value="YibE_F"/>
</dbReference>
<dbReference type="PANTHER" id="PTHR41771:SF1">
    <property type="entry name" value="MEMBRANE PROTEIN"/>
    <property type="match status" value="1"/>
</dbReference>
<feature type="transmembrane region" description="Helical" evidence="1">
    <location>
        <begin position="142"/>
        <end position="161"/>
    </location>
</feature>
<dbReference type="Pfam" id="PF07907">
    <property type="entry name" value="YibE_F"/>
    <property type="match status" value="1"/>
</dbReference>
<feature type="transmembrane region" description="Helical" evidence="1">
    <location>
        <begin position="12"/>
        <end position="32"/>
    </location>
</feature>
<feature type="transmembrane region" description="Helical" evidence="1">
    <location>
        <begin position="282"/>
        <end position="300"/>
    </location>
</feature>
<evidence type="ECO:0000313" key="2">
    <source>
        <dbReference type="EMBL" id="MFD1485578.1"/>
    </source>
</evidence>
<dbReference type="EMBL" id="JBHTON010000034">
    <property type="protein sequence ID" value="MFD1485578.1"/>
    <property type="molecule type" value="Genomic_DNA"/>
</dbReference>
<keyword evidence="1" id="KW-0812">Transmembrane</keyword>
<organism evidence="2 3">
    <name type="scientific">Lacticaseibacillus baoqingensis</name>
    <dbReference type="NCBI Taxonomy" id="2486013"/>
    <lineage>
        <taxon>Bacteria</taxon>
        <taxon>Bacillati</taxon>
        <taxon>Bacillota</taxon>
        <taxon>Bacilli</taxon>
        <taxon>Lactobacillales</taxon>
        <taxon>Lactobacillaceae</taxon>
        <taxon>Lacticaseibacillus</taxon>
    </lineage>
</organism>
<feature type="transmembrane region" description="Helical" evidence="1">
    <location>
        <begin position="168"/>
        <end position="189"/>
    </location>
</feature>
<name>A0ABW4E8Y8_9LACO</name>
<keyword evidence="1" id="KW-0472">Membrane</keyword>
<keyword evidence="3" id="KW-1185">Reference proteome</keyword>
<feature type="transmembrane region" description="Helical" evidence="1">
    <location>
        <begin position="119"/>
        <end position="136"/>
    </location>
</feature>
<sequence>MSVSGHRCWWRWGLPVLAFVLVFVGMQFDAGWYRQPIARIQTVQTTQVAHPVDNFQNHDRVVTQKLQAVLLNTAKQGQRLTLHNTYSASGAEDAPLAPGNQVFLAHAGRRYTISNIKRDAILMALAAATLVLLGLIVGRHLWLTLVSITANALLFIVALHVEIASHQTLAFLLFSAVAIGFAVITTVFVVGVKPLAAVVASATIGATALGVALGYGIFVWTNYRDLHLETVKYVTQAPQLLFFVQIIIGSLGAVLDESSDIAVAIFQLHDGGKARFHAGMAIGRNVMGPLITVLFMIFIAETFAESVLWLRNGNSISQTVVWVMGLGFAQSLISAFGIVLAIPLTSGLAALAARRTRRLR</sequence>
<dbReference type="PANTHER" id="PTHR41771">
    <property type="entry name" value="MEMBRANE PROTEIN-RELATED"/>
    <property type="match status" value="1"/>
</dbReference>
<gene>
    <name evidence="2" type="ORF">ACFQ5J_10090</name>
</gene>
<reference evidence="3" key="1">
    <citation type="journal article" date="2019" name="Int. J. Syst. Evol. Microbiol.">
        <title>The Global Catalogue of Microorganisms (GCM) 10K type strain sequencing project: providing services to taxonomists for standard genome sequencing and annotation.</title>
        <authorList>
            <consortium name="The Broad Institute Genomics Platform"/>
            <consortium name="The Broad Institute Genome Sequencing Center for Infectious Disease"/>
            <person name="Wu L."/>
            <person name="Ma J."/>
        </authorList>
    </citation>
    <scope>NUCLEOTIDE SEQUENCE [LARGE SCALE GENOMIC DNA]</scope>
    <source>
        <strain evidence="3">CCM 8903</strain>
    </source>
</reference>
<evidence type="ECO:0000256" key="1">
    <source>
        <dbReference type="SAM" id="Phobius"/>
    </source>
</evidence>
<dbReference type="Proteomes" id="UP001597252">
    <property type="component" value="Unassembled WGS sequence"/>
</dbReference>
<proteinExistence type="predicted"/>
<accession>A0ABW4E8Y8</accession>
<feature type="transmembrane region" description="Helical" evidence="1">
    <location>
        <begin position="320"/>
        <end position="353"/>
    </location>
</feature>
<protein>
    <submittedName>
        <fullName evidence="2">YibE/F family protein</fullName>
    </submittedName>
</protein>
<evidence type="ECO:0000313" key="3">
    <source>
        <dbReference type="Proteomes" id="UP001597252"/>
    </source>
</evidence>
<feature type="transmembrane region" description="Helical" evidence="1">
    <location>
        <begin position="195"/>
        <end position="218"/>
    </location>
</feature>